<dbReference type="PANTHER" id="PTHR48079:SF6">
    <property type="entry name" value="NAD(P)-BINDING DOMAIN-CONTAINING PROTEIN-RELATED"/>
    <property type="match status" value="1"/>
</dbReference>
<dbReference type="InterPro" id="IPR001509">
    <property type="entry name" value="Epimerase_deHydtase"/>
</dbReference>
<proteinExistence type="predicted"/>
<dbReference type="GO" id="GO:0004029">
    <property type="term" value="F:aldehyde dehydrogenase (NAD+) activity"/>
    <property type="evidence" value="ECO:0007669"/>
    <property type="project" value="TreeGrafter"/>
</dbReference>
<dbReference type="Proteomes" id="UP000295055">
    <property type="component" value="Unassembled WGS sequence"/>
</dbReference>
<dbReference type="InterPro" id="IPR036291">
    <property type="entry name" value="NAD(P)-bd_dom_sf"/>
</dbReference>
<dbReference type="OrthoDB" id="751203at2"/>
<evidence type="ECO:0000313" key="2">
    <source>
        <dbReference type="EMBL" id="TCT38198.1"/>
    </source>
</evidence>
<dbReference type="InterPro" id="IPR051783">
    <property type="entry name" value="NAD(P)-dependent_oxidoreduct"/>
</dbReference>
<evidence type="ECO:0000259" key="1">
    <source>
        <dbReference type="Pfam" id="PF01370"/>
    </source>
</evidence>
<reference evidence="2 3" key="1">
    <citation type="submission" date="2019-03" db="EMBL/GenBank/DDBJ databases">
        <title>Genomic analyses of the natural microbiome of Caenorhabditis elegans.</title>
        <authorList>
            <person name="Samuel B."/>
        </authorList>
    </citation>
    <scope>NUCLEOTIDE SEQUENCE [LARGE SCALE GENOMIC DNA]</scope>
    <source>
        <strain evidence="2 3">JUb102</strain>
    </source>
</reference>
<dbReference type="AlphaFoldDB" id="A0A4R3NRP1"/>
<organism evidence="2 3">
    <name type="scientific">Providencia alcalifaciens</name>
    <dbReference type="NCBI Taxonomy" id="126385"/>
    <lineage>
        <taxon>Bacteria</taxon>
        <taxon>Pseudomonadati</taxon>
        <taxon>Pseudomonadota</taxon>
        <taxon>Gammaproteobacteria</taxon>
        <taxon>Enterobacterales</taxon>
        <taxon>Morganellaceae</taxon>
        <taxon>Providencia</taxon>
    </lineage>
</organism>
<name>A0A4R3NRP1_9GAMM</name>
<protein>
    <submittedName>
        <fullName evidence="2">Nucleoside-diphosphate-sugar epimerase</fullName>
    </submittedName>
</protein>
<comment type="caution">
    <text evidence="2">The sequence shown here is derived from an EMBL/GenBank/DDBJ whole genome shotgun (WGS) entry which is preliminary data.</text>
</comment>
<dbReference type="GO" id="GO:0005737">
    <property type="term" value="C:cytoplasm"/>
    <property type="evidence" value="ECO:0007669"/>
    <property type="project" value="TreeGrafter"/>
</dbReference>
<dbReference type="PANTHER" id="PTHR48079">
    <property type="entry name" value="PROTEIN YEEZ"/>
    <property type="match status" value="1"/>
</dbReference>
<dbReference type="RefSeq" id="WP_132494414.1">
    <property type="nucleotide sequence ID" value="NZ_SMAS01000001.1"/>
</dbReference>
<accession>A0A4R3NRP1</accession>
<dbReference type="Gene3D" id="3.40.50.720">
    <property type="entry name" value="NAD(P)-binding Rossmann-like Domain"/>
    <property type="match status" value="1"/>
</dbReference>
<dbReference type="CDD" id="cd05266">
    <property type="entry name" value="SDR_a4"/>
    <property type="match status" value="1"/>
</dbReference>
<evidence type="ECO:0000313" key="3">
    <source>
        <dbReference type="Proteomes" id="UP000295055"/>
    </source>
</evidence>
<dbReference type="SUPFAM" id="SSF51735">
    <property type="entry name" value="NAD(P)-binding Rossmann-fold domains"/>
    <property type="match status" value="1"/>
</dbReference>
<feature type="domain" description="NAD-dependent epimerase/dehydratase" evidence="1">
    <location>
        <begin position="6"/>
        <end position="213"/>
    </location>
</feature>
<sequence length="274" mass="29833">MKKITIIGLGWLGVPLASRLMAQGMTVTGTKTSLDGVEAAKKVGIDCYQLQLVPELQCDTDDLSELMEGADVMVILLPPSKVSLSEYIVAIEQLVDSAISYQIPRVIFTSSTSVYGDVDGVINEDAPLLGETASAQALIAVEQWLHDLPNIQVDVLRLAGLVGEKRHAGRFLAGKQQVKGANQPVNMVHQDDVIAAILLLIQQSNGGHTYNLCAPDHPTRRQFYTEAAKSLGLTPPEFALEEHEATGKTIDGNRICQEMGFEYEFTHPLYMPMS</sequence>
<gene>
    <name evidence="2" type="ORF">EC835_101193</name>
</gene>
<dbReference type="Pfam" id="PF01370">
    <property type="entry name" value="Epimerase"/>
    <property type="match status" value="1"/>
</dbReference>
<dbReference type="EMBL" id="SMAS01000001">
    <property type="protein sequence ID" value="TCT38198.1"/>
    <property type="molecule type" value="Genomic_DNA"/>
</dbReference>